<feature type="transmembrane region" description="Helical" evidence="7">
    <location>
        <begin position="205"/>
        <end position="222"/>
    </location>
</feature>
<keyword evidence="4 7" id="KW-1133">Transmembrane helix</keyword>
<dbReference type="AlphaFoldDB" id="A0AA38Z7D1"/>
<keyword evidence="9" id="KW-1185">Reference proteome</keyword>
<feature type="transmembrane region" description="Helical" evidence="7">
    <location>
        <begin position="535"/>
        <end position="554"/>
    </location>
</feature>
<proteinExistence type="inferred from homology"/>
<feature type="compositionally biased region" description="Basic residues" evidence="6">
    <location>
        <begin position="47"/>
        <end position="58"/>
    </location>
</feature>
<gene>
    <name evidence="8" type="ORF">PVL29_019095</name>
</gene>
<protein>
    <recommendedName>
        <fullName evidence="10">Transmembrane protein 245</fullName>
    </recommendedName>
</protein>
<evidence type="ECO:0000256" key="4">
    <source>
        <dbReference type="ARBA" id="ARBA00022989"/>
    </source>
</evidence>
<name>A0AA38Z7D1_VITRO</name>
<dbReference type="InterPro" id="IPR002549">
    <property type="entry name" value="AI-2E-like"/>
</dbReference>
<reference evidence="8 9" key="1">
    <citation type="journal article" date="2023" name="BMC Biotechnol.">
        <title>Vitis rotundifolia cv Carlos genome sequencing.</title>
        <authorList>
            <person name="Huff M."/>
            <person name="Hulse-Kemp A."/>
            <person name="Scheffler B."/>
            <person name="Youngblood R."/>
            <person name="Simpson S."/>
            <person name="Babiker E."/>
            <person name="Staton M."/>
        </authorList>
    </citation>
    <scope>NUCLEOTIDE SEQUENCE [LARGE SCALE GENOMIC DNA]</scope>
    <source>
        <tissue evidence="8">Leaf</tissue>
    </source>
</reference>
<evidence type="ECO:0000256" key="6">
    <source>
        <dbReference type="SAM" id="MobiDB-lite"/>
    </source>
</evidence>
<sequence length="711" mass="79662">MSETPPKCSLETKRHRISKSGKHSAPEPEQEDDDDEEGEEEQQQNERRRRRRRSKSRSRSGSGGGRTRTASSKDPQVRLAIYVAMSHAGLVLSLALLFGLAKLLQGYWRPIQWAILCSVPLREVQRALVSFWSHPLNLGLFETFMAIPIAVLRATTGSLIDSNAALLRLFRNRSPPRRRNGKVGFFKLMEWLVSFGLFVIVHESIGLASVPAIAIPCFLVYVTGRRNLFTYGVARTLSSISSVRRGNRSISNENRSMWSKISRYITSRMREKLKIIAAVGLITFMIIGSLFGLVLFSYKIGIEGKDAVISLKAHLEENNYAERIGLKRWMDENQVPELIDTYTEKFYATVSENIDSLASYYNVTEFVDGVRRFIIRPLRSPHGSSVPEEVRYGPLSEKLSLIQSGVWNREWKVIYRDIDGVFREFVSVIAWEDLMEKTKAFLLQSLDVSKQVLASGTMVLTGGANMLFSMAVLIVSGAAELLNFISQLMVFLWLLYYLITTDSGGVMDHVLGMLPLSKSTRDRCAQVLDNAVSSVLLASAKVALFQGCFTYLLFRFYCIHFLYMSTFLAVMSAVLPITPAWLSSIPAAAQLAMEAKYIEAISLTAIHLILLDYGTTAIQDEIPGQNAYLTGLSILGGIALFPSVLEVISPPYCAVLCTSVIQTKYSNNFPYNLNWFIAYRKPHPVGVCLHFIPFFKELSLALLLGGVCFFS</sequence>
<feature type="compositionally biased region" description="Basic residues" evidence="6">
    <location>
        <begin position="13"/>
        <end position="22"/>
    </location>
</feature>
<feature type="region of interest" description="Disordered" evidence="6">
    <location>
        <begin position="1"/>
        <end position="72"/>
    </location>
</feature>
<dbReference type="PANTHER" id="PTHR21716">
    <property type="entry name" value="TRANSMEMBRANE PROTEIN"/>
    <property type="match status" value="1"/>
</dbReference>
<organism evidence="8 9">
    <name type="scientific">Vitis rotundifolia</name>
    <name type="common">Muscadine grape</name>
    <dbReference type="NCBI Taxonomy" id="103349"/>
    <lineage>
        <taxon>Eukaryota</taxon>
        <taxon>Viridiplantae</taxon>
        <taxon>Streptophyta</taxon>
        <taxon>Embryophyta</taxon>
        <taxon>Tracheophyta</taxon>
        <taxon>Spermatophyta</taxon>
        <taxon>Magnoliopsida</taxon>
        <taxon>eudicotyledons</taxon>
        <taxon>Gunneridae</taxon>
        <taxon>Pentapetalae</taxon>
        <taxon>rosids</taxon>
        <taxon>Vitales</taxon>
        <taxon>Vitaceae</taxon>
        <taxon>Viteae</taxon>
        <taxon>Vitis</taxon>
    </lineage>
</organism>
<dbReference type="Proteomes" id="UP001168098">
    <property type="component" value="Unassembled WGS sequence"/>
</dbReference>
<dbReference type="GO" id="GO:0016020">
    <property type="term" value="C:membrane"/>
    <property type="evidence" value="ECO:0007669"/>
    <property type="project" value="UniProtKB-SubCell"/>
</dbReference>
<evidence type="ECO:0000256" key="2">
    <source>
        <dbReference type="ARBA" id="ARBA00009773"/>
    </source>
</evidence>
<evidence type="ECO:0000256" key="5">
    <source>
        <dbReference type="ARBA" id="ARBA00023136"/>
    </source>
</evidence>
<feature type="transmembrane region" description="Helical" evidence="7">
    <location>
        <begin position="481"/>
        <end position="499"/>
    </location>
</feature>
<evidence type="ECO:0000313" key="8">
    <source>
        <dbReference type="EMBL" id="KAJ9683368.1"/>
    </source>
</evidence>
<feature type="transmembrane region" description="Helical" evidence="7">
    <location>
        <begin position="275"/>
        <end position="298"/>
    </location>
</feature>
<comment type="caution">
    <text evidence="8">The sequence shown here is derived from an EMBL/GenBank/DDBJ whole genome shotgun (WGS) entry which is preliminary data.</text>
</comment>
<feature type="transmembrane region" description="Helical" evidence="7">
    <location>
        <begin position="452"/>
        <end position="474"/>
    </location>
</feature>
<dbReference type="PANTHER" id="PTHR21716:SF4">
    <property type="entry name" value="TRANSMEMBRANE PROTEIN 245"/>
    <property type="match status" value="1"/>
</dbReference>
<comment type="similarity">
    <text evidence="2">Belongs to the autoinducer-2 exporter (AI-2E) (TC 2.A.86) family.</text>
</comment>
<dbReference type="EMBL" id="JARBHA010000014">
    <property type="protein sequence ID" value="KAJ9683368.1"/>
    <property type="molecule type" value="Genomic_DNA"/>
</dbReference>
<evidence type="ECO:0000256" key="7">
    <source>
        <dbReference type="SAM" id="Phobius"/>
    </source>
</evidence>
<evidence type="ECO:0008006" key="10">
    <source>
        <dbReference type="Google" id="ProtNLM"/>
    </source>
</evidence>
<feature type="transmembrane region" description="Helical" evidence="7">
    <location>
        <begin position="561"/>
        <end position="582"/>
    </location>
</feature>
<feature type="transmembrane region" description="Helical" evidence="7">
    <location>
        <begin position="138"/>
        <end position="160"/>
    </location>
</feature>
<keyword evidence="5 7" id="KW-0472">Membrane</keyword>
<feature type="transmembrane region" description="Helical" evidence="7">
    <location>
        <begin position="181"/>
        <end position="199"/>
    </location>
</feature>
<feature type="transmembrane region" description="Helical" evidence="7">
    <location>
        <begin position="79"/>
        <end position="101"/>
    </location>
</feature>
<evidence type="ECO:0000313" key="9">
    <source>
        <dbReference type="Proteomes" id="UP001168098"/>
    </source>
</evidence>
<keyword evidence="3 7" id="KW-0812">Transmembrane</keyword>
<feature type="compositionally biased region" description="Acidic residues" evidence="6">
    <location>
        <begin position="28"/>
        <end position="43"/>
    </location>
</feature>
<evidence type="ECO:0000256" key="3">
    <source>
        <dbReference type="ARBA" id="ARBA00022692"/>
    </source>
</evidence>
<evidence type="ECO:0000256" key="1">
    <source>
        <dbReference type="ARBA" id="ARBA00004141"/>
    </source>
</evidence>
<comment type="subcellular location">
    <subcellularLocation>
        <location evidence="1">Membrane</location>
        <topology evidence="1">Multi-pass membrane protein</topology>
    </subcellularLocation>
</comment>
<accession>A0AA38Z7D1</accession>